<keyword evidence="2 6" id="KW-0698">rRNA processing</keyword>
<keyword evidence="6" id="KW-0963">Cytoplasm</keyword>
<dbReference type="PANTHER" id="PTHR11265:SF0">
    <property type="entry name" value="12S RRNA N4-METHYLCYTIDINE METHYLTRANSFERASE"/>
    <property type="match status" value="1"/>
</dbReference>
<dbReference type="InterPro" id="IPR023397">
    <property type="entry name" value="SAM-dep_MeTrfase_MraW_recog"/>
</dbReference>
<evidence type="ECO:0000256" key="1">
    <source>
        <dbReference type="ARBA" id="ARBA00010396"/>
    </source>
</evidence>
<evidence type="ECO:0000256" key="6">
    <source>
        <dbReference type="HAMAP-Rule" id="MF_01007"/>
    </source>
</evidence>
<gene>
    <name evidence="6 7" type="primary">rsmH</name>
    <name evidence="7" type="ORF">AW06_000514</name>
    <name evidence="8" type="ORF">HWD57_09820</name>
</gene>
<protein>
    <recommendedName>
        <fullName evidence="6">Ribosomal RNA small subunit methyltransferase H</fullName>
        <ecNumber evidence="6">2.1.1.199</ecNumber>
    </recommendedName>
    <alternativeName>
        <fullName evidence="6">16S rRNA m(4)C1402 methyltransferase</fullName>
    </alternativeName>
    <alternativeName>
        <fullName evidence="6">rRNA (cytosine-N(4)-)-methyltransferase RsmH</fullName>
    </alternativeName>
</protein>
<dbReference type="SUPFAM" id="SSF81799">
    <property type="entry name" value="Putative methyltransferase TM0872, insert domain"/>
    <property type="match status" value="1"/>
</dbReference>
<keyword evidence="3 6" id="KW-0489">Methyltransferase</keyword>
<evidence type="ECO:0000256" key="4">
    <source>
        <dbReference type="ARBA" id="ARBA00022679"/>
    </source>
</evidence>
<accession>A0A080MA70</accession>
<feature type="binding site" evidence="6">
    <location>
        <position position="55"/>
    </location>
    <ligand>
        <name>S-adenosyl-L-methionine</name>
        <dbReference type="ChEBI" id="CHEBI:59789"/>
    </ligand>
</feature>
<evidence type="ECO:0000313" key="10">
    <source>
        <dbReference type="Proteomes" id="UP000509684"/>
    </source>
</evidence>
<feature type="binding site" evidence="6">
    <location>
        <begin position="35"/>
        <end position="37"/>
    </location>
    <ligand>
        <name>S-adenosyl-L-methionine</name>
        <dbReference type="ChEBI" id="CHEBI:59789"/>
    </ligand>
</feature>
<comment type="catalytic activity">
    <reaction evidence="6">
        <text>cytidine(1402) in 16S rRNA + S-adenosyl-L-methionine = N(4)-methylcytidine(1402) in 16S rRNA + S-adenosyl-L-homocysteine + H(+)</text>
        <dbReference type="Rhea" id="RHEA:42928"/>
        <dbReference type="Rhea" id="RHEA-COMP:10286"/>
        <dbReference type="Rhea" id="RHEA-COMP:10287"/>
        <dbReference type="ChEBI" id="CHEBI:15378"/>
        <dbReference type="ChEBI" id="CHEBI:57856"/>
        <dbReference type="ChEBI" id="CHEBI:59789"/>
        <dbReference type="ChEBI" id="CHEBI:74506"/>
        <dbReference type="ChEBI" id="CHEBI:82748"/>
        <dbReference type="EC" id="2.1.1.199"/>
    </reaction>
</comment>
<feature type="binding site" evidence="6">
    <location>
        <position position="110"/>
    </location>
    <ligand>
        <name>S-adenosyl-L-methionine</name>
        <dbReference type="ChEBI" id="CHEBI:59789"/>
    </ligand>
</feature>
<dbReference type="GO" id="GO:0005737">
    <property type="term" value="C:cytoplasm"/>
    <property type="evidence" value="ECO:0007669"/>
    <property type="project" value="UniProtKB-SubCell"/>
</dbReference>
<dbReference type="Gene3D" id="1.10.150.170">
    <property type="entry name" value="Putative methyltransferase TM0872, insert domain"/>
    <property type="match status" value="1"/>
</dbReference>
<dbReference type="HAMAP" id="MF_01007">
    <property type="entry name" value="16SrRNA_methyltr_H"/>
    <property type="match status" value="1"/>
</dbReference>
<reference evidence="8" key="3">
    <citation type="submission" date="2020-06" db="EMBL/GenBank/DDBJ databases">
        <authorList>
            <person name="Arumugam K."/>
            <person name="Besarab I."/>
            <person name="Haryono M."/>
            <person name="Bagci C."/>
            <person name="Beier S."/>
            <person name="Buchfink B."/>
            <person name="Gorska A."/>
            <person name="Qiu G."/>
            <person name="Huson D.H."/>
            <person name="Williams R.B."/>
        </authorList>
    </citation>
    <scope>NUCLEOTIDE SEQUENCE</scope>
    <source>
        <strain evidence="8">SSA1</strain>
    </source>
</reference>
<evidence type="ECO:0000256" key="5">
    <source>
        <dbReference type="ARBA" id="ARBA00022691"/>
    </source>
</evidence>
<dbReference type="GO" id="GO:0070475">
    <property type="term" value="P:rRNA base methylation"/>
    <property type="evidence" value="ECO:0007669"/>
    <property type="project" value="UniProtKB-UniRule"/>
</dbReference>
<dbReference type="PIRSF" id="PIRSF004486">
    <property type="entry name" value="MraW"/>
    <property type="match status" value="1"/>
</dbReference>
<dbReference type="EC" id="2.1.1.199" evidence="6"/>
<evidence type="ECO:0000256" key="3">
    <source>
        <dbReference type="ARBA" id="ARBA00022603"/>
    </source>
</evidence>
<dbReference type="Proteomes" id="UP000021315">
    <property type="component" value="Unassembled WGS sequence"/>
</dbReference>
<dbReference type="Gene3D" id="3.40.50.150">
    <property type="entry name" value="Vaccinia Virus protein VP39"/>
    <property type="match status" value="1"/>
</dbReference>
<dbReference type="EMBL" id="JDST02000009">
    <property type="protein sequence ID" value="KFB78123.1"/>
    <property type="molecule type" value="Genomic_DNA"/>
</dbReference>
<comment type="similarity">
    <text evidence="1 6">Belongs to the methyltransferase superfamily. RsmH family.</text>
</comment>
<dbReference type="SUPFAM" id="SSF53335">
    <property type="entry name" value="S-adenosyl-L-methionine-dependent methyltransferases"/>
    <property type="match status" value="1"/>
</dbReference>
<dbReference type="PANTHER" id="PTHR11265">
    <property type="entry name" value="S-ADENOSYL-METHYLTRANSFERASE MRAW"/>
    <property type="match status" value="1"/>
</dbReference>
<dbReference type="KEGG" id="acog:HWD57_09820"/>
<dbReference type="RefSeq" id="WP_034945010.1">
    <property type="nucleotide sequence ID" value="NZ_JDST02000009.1"/>
</dbReference>
<evidence type="ECO:0000313" key="8">
    <source>
        <dbReference type="EMBL" id="QLH50044.1"/>
    </source>
</evidence>
<comment type="function">
    <text evidence="6">Specifically methylates the N4 position of cytidine in position 1402 (C1402) of 16S rRNA.</text>
</comment>
<dbReference type="STRING" id="1453999.AW06_000514"/>
<reference evidence="8 10" key="2">
    <citation type="journal article" date="2019" name="Microbiome">
        <title>Annotated bacterial chromosomes from frame-shift-corrected long-read metagenomic data.</title>
        <authorList>
            <person name="Arumugam K."/>
            <person name="Bagci C."/>
            <person name="Bessarab I."/>
            <person name="Beier S."/>
            <person name="Buchfink B."/>
            <person name="Gorska A."/>
            <person name="Qiu G."/>
            <person name="Huson D.H."/>
            <person name="Williams R.B.H."/>
        </authorList>
    </citation>
    <scope>NUCLEOTIDE SEQUENCE [LARGE SCALE GENOMIC DNA]</scope>
    <source>
        <strain evidence="8">SSA1</strain>
    </source>
</reference>
<keyword evidence="9" id="KW-1185">Reference proteome</keyword>
<dbReference type="GO" id="GO:0071424">
    <property type="term" value="F:rRNA (cytosine-N4-)-methyltransferase activity"/>
    <property type="evidence" value="ECO:0007669"/>
    <property type="project" value="UniProtKB-UniRule"/>
</dbReference>
<reference evidence="7 9" key="1">
    <citation type="submission" date="2014-02" db="EMBL/GenBank/DDBJ databases">
        <title>Expanding our view of genomic diversity in Candidatus Accumulibacter clades.</title>
        <authorList>
            <person name="Skennerton C.T."/>
            <person name="Barr J.J."/>
            <person name="Slater F.R."/>
            <person name="Bond P.L."/>
            <person name="Tyson G.W."/>
        </authorList>
    </citation>
    <scope>NUCLEOTIDE SEQUENCE [LARGE SCALE GENOMIC DNA]</scope>
    <source>
        <strain evidence="9">SK-02</strain>
    </source>
</reference>
<keyword evidence="4 6" id="KW-0808">Transferase</keyword>
<name>A0A080MA70_9PROT</name>
<dbReference type="InterPro" id="IPR029063">
    <property type="entry name" value="SAM-dependent_MTases_sf"/>
</dbReference>
<dbReference type="Proteomes" id="UP000509684">
    <property type="component" value="Chromosome"/>
</dbReference>
<comment type="subcellular location">
    <subcellularLocation>
        <location evidence="6">Cytoplasm</location>
    </subcellularLocation>
</comment>
<sequence length="318" mass="34875">MSTSLRHQTVLLREAVEALEIKPAGTYVDGTFGGGGHTRAILEQLGPHGRLLALDRDPQAVALAHAIQDRRLLVMHHCFADLVSATRKAGVAAEEGIDGVLLDIGVSSPQLDEGARGFSFRYDAPLDMRMDTTQGETAAQWLLRAGVQEITEVIRNYGEERFAFQIAKKIVAARGERPLTTTGELAALVRATVWPREPGQDAATRTFQALRIHINQELQQLALVLPEAMTVLKQGGRLVVISFHSLEDRIVKHFMRDQAAPDRLPRKLPLRAAELPQPELRLVGKPRRASAAEVAANPRARSAVMRVAEKLARAREAA</sequence>
<dbReference type="Pfam" id="PF01795">
    <property type="entry name" value="Methyltransf_5"/>
    <property type="match status" value="1"/>
</dbReference>
<dbReference type="NCBIfam" id="TIGR00006">
    <property type="entry name" value="16S rRNA (cytosine(1402)-N(4))-methyltransferase RsmH"/>
    <property type="match status" value="1"/>
</dbReference>
<proteinExistence type="inferred from homology"/>
<feature type="binding site" evidence="6">
    <location>
        <position position="79"/>
    </location>
    <ligand>
        <name>S-adenosyl-L-methionine</name>
        <dbReference type="ChEBI" id="CHEBI:59789"/>
    </ligand>
</feature>
<dbReference type="EMBL" id="CP058708">
    <property type="protein sequence ID" value="QLH50044.1"/>
    <property type="molecule type" value="Genomic_DNA"/>
</dbReference>
<evidence type="ECO:0000313" key="9">
    <source>
        <dbReference type="Proteomes" id="UP000021315"/>
    </source>
</evidence>
<dbReference type="AlphaFoldDB" id="A0A080MA70"/>
<evidence type="ECO:0000256" key="2">
    <source>
        <dbReference type="ARBA" id="ARBA00022552"/>
    </source>
</evidence>
<organism evidence="7 9">
    <name type="scientific">Candidatus Accumulibacter cognatus</name>
    <dbReference type="NCBI Taxonomy" id="2954383"/>
    <lineage>
        <taxon>Bacteria</taxon>
        <taxon>Pseudomonadati</taxon>
        <taxon>Pseudomonadota</taxon>
        <taxon>Betaproteobacteria</taxon>
        <taxon>Candidatus Accumulibacter</taxon>
    </lineage>
</organism>
<evidence type="ECO:0000313" key="7">
    <source>
        <dbReference type="EMBL" id="KFB78123.1"/>
    </source>
</evidence>
<dbReference type="InterPro" id="IPR002903">
    <property type="entry name" value="RsmH"/>
</dbReference>
<keyword evidence="5 6" id="KW-0949">S-adenosyl-L-methionine</keyword>
<accession>A0A7D5SED1</accession>
<feature type="binding site" evidence="6">
    <location>
        <position position="103"/>
    </location>
    <ligand>
        <name>S-adenosyl-L-methionine</name>
        <dbReference type="ChEBI" id="CHEBI:59789"/>
    </ligand>
</feature>